<reference evidence="33 34" key="1">
    <citation type="journal article" date="2007" name="Nature">
        <title>Genome of the marsupial Monodelphis domestica reveals innovation in non-coding sequences.</title>
        <authorList>
            <person name="Mikkelsen T.S."/>
            <person name="Wakefield M.J."/>
            <person name="Aken B."/>
            <person name="Amemiya C.T."/>
            <person name="Chang J.L."/>
            <person name="Duke S."/>
            <person name="Garber M."/>
            <person name="Gentles A.J."/>
            <person name="Goodstadt L."/>
            <person name="Heger A."/>
            <person name="Jurka J."/>
            <person name="Kamal M."/>
            <person name="Mauceli E."/>
            <person name="Searle S.M."/>
            <person name="Sharpe T."/>
            <person name="Baker M.L."/>
            <person name="Batzer M.A."/>
            <person name="Benos P.V."/>
            <person name="Belov K."/>
            <person name="Clamp M."/>
            <person name="Cook A."/>
            <person name="Cuff J."/>
            <person name="Das R."/>
            <person name="Davidow L."/>
            <person name="Deakin J.E."/>
            <person name="Fazzari M.J."/>
            <person name="Glass J.L."/>
            <person name="Grabherr M."/>
            <person name="Greally J.M."/>
            <person name="Gu W."/>
            <person name="Hore T.A."/>
            <person name="Huttley G.A."/>
            <person name="Kleber M."/>
            <person name="Jirtle R.L."/>
            <person name="Koina E."/>
            <person name="Lee J.T."/>
            <person name="Mahony S."/>
            <person name="Marra M.A."/>
            <person name="Miller R.D."/>
            <person name="Nicholls R.D."/>
            <person name="Oda M."/>
            <person name="Papenfuss A.T."/>
            <person name="Parra Z.E."/>
            <person name="Pollock D.D."/>
            <person name="Ray D.A."/>
            <person name="Schein J.E."/>
            <person name="Speed T.P."/>
            <person name="Thompson K."/>
            <person name="VandeBerg J.L."/>
            <person name="Wade C.M."/>
            <person name="Walker J.A."/>
            <person name="Waters P.D."/>
            <person name="Webber C."/>
            <person name="Weidman J.R."/>
            <person name="Xie X."/>
            <person name="Zody M.C."/>
            <person name="Baldwin J."/>
            <person name="Abdouelleil A."/>
            <person name="Abdulkadir J."/>
            <person name="Abebe A."/>
            <person name="Abera B."/>
            <person name="Abreu J."/>
            <person name="Acer S.C."/>
            <person name="Aftuck L."/>
            <person name="Alexander A."/>
            <person name="An P."/>
            <person name="Anderson E."/>
            <person name="Anderson S."/>
            <person name="Arachi H."/>
            <person name="Azer M."/>
            <person name="Bachantsang P."/>
            <person name="Barry A."/>
            <person name="Bayul T."/>
            <person name="Berlin A."/>
            <person name="Bessette D."/>
            <person name="Bloom T."/>
            <person name="Bloom T."/>
            <person name="Boguslavskiy L."/>
            <person name="Bonnet C."/>
            <person name="Boukhgalter B."/>
            <person name="Bourzgui I."/>
            <person name="Brown A."/>
            <person name="Cahill P."/>
            <person name="Channer S."/>
            <person name="Cheshatsang Y."/>
            <person name="Chuda L."/>
            <person name="Citroen M."/>
            <person name="Collymore A."/>
            <person name="Cooke P."/>
            <person name="Costello M."/>
            <person name="D'Aco K."/>
            <person name="Daza R."/>
            <person name="De Haan G."/>
            <person name="DeGray S."/>
            <person name="DeMaso C."/>
            <person name="Dhargay N."/>
            <person name="Dooley K."/>
            <person name="Dooley E."/>
            <person name="Doricent M."/>
            <person name="Dorje P."/>
            <person name="Dorjee K."/>
            <person name="Dupes A."/>
            <person name="Elong R."/>
            <person name="Falk J."/>
            <person name="Farina A."/>
            <person name="Faro S."/>
            <person name="Ferguson D."/>
            <person name="Fisher S."/>
            <person name="Foley C.D."/>
            <person name="Franke A."/>
            <person name="Friedrich D."/>
            <person name="Gadbois L."/>
            <person name="Gearin G."/>
            <person name="Gearin C.R."/>
            <person name="Giannoukos G."/>
            <person name="Goode T."/>
            <person name="Graham J."/>
            <person name="Grandbois E."/>
            <person name="Grewal S."/>
            <person name="Gyaltsen K."/>
            <person name="Hafez N."/>
            <person name="Hagos B."/>
            <person name="Hall J."/>
            <person name="Henson C."/>
            <person name="Hollinger A."/>
            <person name="Honan T."/>
            <person name="Huard M.D."/>
            <person name="Hughes L."/>
            <person name="Hurhula B."/>
            <person name="Husby M.E."/>
            <person name="Kamat A."/>
            <person name="Kanga B."/>
            <person name="Kashin S."/>
            <person name="Khazanovich D."/>
            <person name="Kisner P."/>
            <person name="Lance K."/>
            <person name="Lara M."/>
            <person name="Lee W."/>
            <person name="Lennon N."/>
            <person name="Letendre F."/>
            <person name="LeVine R."/>
            <person name="Lipovsky A."/>
            <person name="Liu X."/>
            <person name="Liu J."/>
            <person name="Liu S."/>
            <person name="Lokyitsang T."/>
            <person name="Lokyitsang Y."/>
            <person name="Lubonja R."/>
            <person name="Lui A."/>
            <person name="MacDonald P."/>
            <person name="Magnisalis V."/>
            <person name="Maru K."/>
            <person name="Matthews C."/>
            <person name="McCusker W."/>
            <person name="McDonough S."/>
            <person name="Mehta T."/>
            <person name="Meldrim J."/>
            <person name="Meneus L."/>
            <person name="Mihai O."/>
            <person name="Mihalev A."/>
            <person name="Mihova T."/>
            <person name="Mittelman R."/>
            <person name="Mlenga V."/>
            <person name="Montmayeur A."/>
            <person name="Mulrain L."/>
            <person name="Navidi A."/>
            <person name="Naylor J."/>
            <person name="Negash T."/>
            <person name="Nguyen T."/>
            <person name="Nguyen N."/>
            <person name="Nicol R."/>
            <person name="Norbu C."/>
            <person name="Norbu N."/>
            <person name="Novod N."/>
            <person name="O'Neill B."/>
            <person name="Osman S."/>
            <person name="Markiewicz E."/>
            <person name="Oyono O.L."/>
            <person name="Patti C."/>
            <person name="Phunkhang P."/>
            <person name="Pierre F."/>
            <person name="Priest M."/>
            <person name="Raghuraman S."/>
            <person name="Rege F."/>
            <person name="Reyes R."/>
            <person name="Rise C."/>
            <person name="Rogov P."/>
            <person name="Ross K."/>
            <person name="Ryan E."/>
            <person name="Settipalli S."/>
            <person name="Shea T."/>
            <person name="Sherpa N."/>
            <person name="Shi L."/>
            <person name="Shih D."/>
            <person name="Sparrow T."/>
            <person name="Spaulding J."/>
            <person name="Stalker J."/>
            <person name="Stange-Thomann N."/>
            <person name="Stavropoulos S."/>
            <person name="Stone C."/>
            <person name="Strader C."/>
            <person name="Tesfaye S."/>
            <person name="Thomson T."/>
            <person name="Thoulutsang Y."/>
            <person name="Thoulutsang D."/>
            <person name="Topham K."/>
            <person name="Topping I."/>
            <person name="Tsamla T."/>
            <person name="Vassiliev H."/>
            <person name="Vo A."/>
            <person name="Wangchuk T."/>
            <person name="Wangdi T."/>
            <person name="Weiand M."/>
            <person name="Wilkinson J."/>
            <person name="Wilson A."/>
            <person name="Yadav S."/>
            <person name="Young G."/>
            <person name="Yu Q."/>
            <person name="Zembek L."/>
            <person name="Zhong D."/>
            <person name="Zimmer A."/>
            <person name="Zwirko Z."/>
            <person name="Jaffe D.B."/>
            <person name="Alvarez P."/>
            <person name="Brockman W."/>
            <person name="Butler J."/>
            <person name="Chin C."/>
            <person name="Gnerre S."/>
            <person name="MacCallum I."/>
            <person name="Graves J.A."/>
            <person name="Ponting C.P."/>
            <person name="Breen M."/>
            <person name="Samollow P.B."/>
            <person name="Lander E.S."/>
            <person name="Lindblad-Toh K."/>
        </authorList>
    </citation>
    <scope>NUCLEOTIDE SEQUENCE [LARGE SCALE GENOMIC DNA]</scope>
</reference>
<protein>
    <recommendedName>
        <fullName evidence="8">Steroid 17-alpha-hydroxylase/17,20 lyase</fullName>
        <ecNumber evidence="7">1.14.14.19</ecNumber>
        <ecNumber evidence="6">1.14.14.32</ecNumber>
    </recommendedName>
    <alternativeName>
        <fullName evidence="22">CYPXVII</fullName>
    </alternativeName>
    <alternativeName>
        <fullName evidence="21">Cytochrome P450 17A1</fullName>
    </alternativeName>
    <alternativeName>
        <fullName evidence="23">Cytochrome P450-C17</fullName>
    </alternativeName>
    <alternativeName>
        <fullName evidence="25">Steroid 17-alpha-monooxygenase</fullName>
    </alternativeName>
</protein>
<evidence type="ECO:0000256" key="4">
    <source>
        <dbReference type="ARBA" id="ARBA00004972"/>
    </source>
</evidence>
<dbReference type="HOGENOM" id="CLU_001570_22_0_1"/>
<dbReference type="Pfam" id="PF00067">
    <property type="entry name" value="p450"/>
    <property type="match status" value="2"/>
</dbReference>
<organism evidence="33 34">
    <name type="scientific">Monodelphis domestica</name>
    <name type="common">Gray short-tailed opossum</name>
    <dbReference type="NCBI Taxonomy" id="13616"/>
    <lineage>
        <taxon>Eukaryota</taxon>
        <taxon>Metazoa</taxon>
        <taxon>Chordata</taxon>
        <taxon>Craniata</taxon>
        <taxon>Vertebrata</taxon>
        <taxon>Euteleostomi</taxon>
        <taxon>Mammalia</taxon>
        <taxon>Metatheria</taxon>
        <taxon>Didelphimorphia</taxon>
        <taxon>Didelphidae</taxon>
        <taxon>Monodelphis</taxon>
    </lineage>
</organism>
<evidence type="ECO:0000256" key="22">
    <source>
        <dbReference type="ARBA" id="ARBA00032037"/>
    </source>
</evidence>
<evidence type="ECO:0000256" key="2">
    <source>
        <dbReference type="ARBA" id="ARBA00004524"/>
    </source>
</evidence>
<feature type="binding site" description="axial binding residue" evidence="30">
    <location>
        <position position="436"/>
    </location>
    <ligand>
        <name>heme</name>
        <dbReference type="ChEBI" id="CHEBI:30413"/>
    </ligand>
    <ligandPart>
        <name>Fe</name>
        <dbReference type="ChEBI" id="CHEBI:18248"/>
    </ligandPart>
</feature>
<evidence type="ECO:0000256" key="9">
    <source>
        <dbReference type="ARBA" id="ARBA00022617"/>
    </source>
</evidence>
<feature type="signal peptide" evidence="32">
    <location>
        <begin position="1"/>
        <end position="21"/>
    </location>
</feature>
<dbReference type="FunFam" id="1.10.630.10:FF:000280">
    <property type="entry name" value="Uncharacterized protein"/>
    <property type="match status" value="1"/>
</dbReference>
<dbReference type="SUPFAM" id="SSF48264">
    <property type="entry name" value="Cytochrome P450"/>
    <property type="match status" value="1"/>
</dbReference>
<dbReference type="eggNOG" id="KOG0156">
    <property type="taxonomic scope" value="Eukaryota"/>
</dbReference>
<evidence type="ECO:0000256" key="30">
    <source>
        <dbReference type="PIRSR" id="PIRSR602401-1"/>
    </source>
</evidence>
<keyword evidence="12" id="KW-0492">Microsome</keyword>
<evidence type="ECO:0000313" key="34">
    <source>
        <dbReference type="Proteomes" id="UP000002280"/>
    </source>
</evidence>
<evidence type="ECO:0000256" key="7">
    <source>
        <dbReference type="ARBA" id="ARBA00012359"/>
    </source>
</evidence>
<dbReference type="PANTHER" id="PTHR24289">
    <property type="entry name" value="STEROID 17-ALPHA-HYDROXYLASE/17,20 LYASE"/>
    <property type="match status" value="1"/>
</dbReference>
<keyword evidence="9 30" id="KW-0349">Heme</keyword>
<comment type="pathway">
    <text evidence="20">Steroid hormone biosynthesis.</text>
</comment>
<dbReference type="PANTHER" id="PTHR24289:SF13">
    <property type="entry name" value="STEROID 17-ALPHA-HYDROXYLASE_17,20 LYASE"/>
    <property type="match status" value="1"/>
</dbReference>
<evidence type="ECO:0000256" key="25">
    <source>
        <dbReference type="ARBA" id="ARBA00044223"/>
    </source>
</evidence>
<evidence type="ECO:0000256" key="26">
    <source>
        <dbReference type="ARBA" id="ARBA00047982"/>
    </source>
</evidence>
<dbReference type="OMA" id="GPQEAME"/>
<dbReference type="InterPro" id="IPR001128">
    <property type="entry name" value="Cyt_P450"/>
</dbReference>
<dbReference type="Gene3D" id="1.10.630.10">
    <property type="entry name" value="Cytochrome P450"/>
    <property type="match status" value="2"/>
</dbReference>
<keyword evidence="11" id="KW-0256">Endoplasmic reticulum</keyword>
<comment type="pathway">
    <text evidence="24">Steroid biosynthesis; glucocorticoid biosynthesis.</text>
</comment>
<evidence type="ECO:0000256" key="11">
    <source>
        <dbReference type="ARBA" id="ARBA00022824"/>
    </source>
</evidence>
<keyword evidence="17" id="KW-0472">Membrane</keyword>
<sequence>MWWFLTISLLTLLYYIWQKQGSMGKKYLICMPHLPILGSLPYMNFHDPAHVYFTKLKEKYGNTFAFWMGPQYSVVVNHFSAAKEVLLKKGKDFASRPRMVTTDILSGSGKGIAFSEYGPQWRMYRKLVQSSFSLLKDGSQKLEKLICQEANTLCKSLAAAQGKIQDPATDIFLASSNVICQFCFSSSWNKDDEDFEIMMDYNSLVDIFPWIQARAIGPCPALFPNKDLALLKDSVTLRNELLKKKLEIQKEKFNIDSVNNLLDALLKAKLDSDNPLVQEPEITDEHILMTVGDIFGAGVETTSTVVRWCIAFLLHHPQVGLPNCSNMHLSLSPNPYPPNTGEDNSKCLKAHGSAVCSSPISTYLIVPIPPISQGIGEYTIPKGTRIYINLWSIHHDPTQWNEPERFMPERFLDKNKDQLIIPNASYFPFGSGPRVCVGEFLARSELFLFLAWILQRFDLEVPDDGELPSLDGLSGVVFQIIPFKLKVKLRKGWREAELSA</sequence>
<dbReference type="EC" id="1.14.14.32" evidence="6"/>
<evidence type="ECO:0000313" key="33">
    <source>
        <dbReference type="Ensembl" id="ENSMODP00000014021.3"/>
    </source>
</evidence>
<keyword evidence="16" id="KW-0443">Lipid metabolism</keyword>
<dbReference type="AlphaFoldDB" id="F6SQD6"/>
<evidence type="ECO:0000256" key="29">
    <source>
        <dbReference type="ARBA" id="ARBA00049083"/>
    </source>
</evidence>
<feature type="chain" id="PRO_5023872121" description="Steroid 17-alpha-hydroxylase/17,20 lyase" evidence="32">
    <location>
        <begin position="22"/>
        <end position="500"/>
    </location>
</feature>
<evidence type="ECO:0000256" key="16">
    <source>
        <dbReference type="ARBA" id="ARBA00023098"/>
    </source>
</evidence>
<evidence type="ECO:0000256" key="18">
    <source>
        <dbReference type="ARBA" id="ARBA00023239"/>
    </source>
</evidence>
<dbReference type="EC" id="1.14.14.19" evidence="7"/>
<dbReference type="GO" id="GO:0006694">
    <property type="term" value="P:steroid biosynthetic process"/>
    <property type="evidence" value="ECO:0007669"/>
    <property type="project" value="UniProtKB-KW"/>
</dbReference>
<evidence type="ECO:0000256" key="19">
    <source>
        <dbReference type="ARBA" id="ARBA00023250"/>
    </source>
</evidence>
<evidence type="ECO:0000256" key="28">
    <source>
        <dbReference type="ARBA" id="ARBA00048888"/>
    </source>
</evidence>
<keyword evidence="34" id="KW-1185">Reference proteome</keyword>
<keyword evidence="14 30" id="KW-0408">Iron</keyword>
<evidence type="ECO:0000256" key="21">
    <source>
        <dbReference type="ARBA" id="ARBA00030382"/>
    </source>
</evidence>
<dbReference type="GO" id="GO:0042448">
    <property type="term" value="P:progesterone metabolic process"/>
    <property type="evidence" value="ECO:0000318"/>
    <property type="project" value="GO_Central"/>
</dbReference>
<dbReference type="GO" id="GO:0005789">
    <property type="term" value="C:endoplasmic reticulum membrane"/>
    <property type="evidence" value="ECO:0007669"/>
    <property type="project" value="UniProtKB-SubCell"/>
</dbReference>
<keyword evidence="13 31" id="KW-0560">Oxidoreductase</keyword>
<dbReference type="STRING" id="13616.ENSMODP00000014021"/>
<dbReference type="InterPro" id="IPR017972">
    <property type="entry name" value="Cyt_P450_CS"/>
</dbReference>
<evidence type="ECO:0000256" key="1">
    <source>
        <dbReference type="ARBA" id="ARBA00001971"/>
    </source>
</evidence>
<keyword evidence="18" id="KW-0456">Lyase</keyword>
<dbReference type="PRINTS" id="PR00463">
    <property type="entry name" value="EP450I"/>
</dbReference>
<evidence type="ECO:0000256" key="24">
    <source>
        <dbReference type="ARBA" id="ARBA00043954"/>
    </source>
</evidence>
<evidence type="ECO:0000256" key="32">
    <source>
        <dbReference type="SAM" id="SignalP"/>
    </source>
</evidence>
<comment type="similarity">
    <text evidence="5 31">Belongs to the cytochrome P450 family.</text>
</comment>
<evidence type="ECO:0000256" key="20">
    <source>
        <dbReference type="ARBA" id="ARBA00025710"/>
    </source>
</evidence>
<comment type="cofactor">
    <cofactor evidence="1 30">
        <name>heme</name>
        <dbReference type="ChEBI" id="CHEBI:30413"/>
    </cofactor>
</comment>
<comment type="subcellular location">
    <subcellularLocation>
        <location evidence="3">Endoplasmic reticulum membrane</location>
    </subcellularLocation>
    <subcellularLocation>
        <location evidence="2">Microsome membrane</location>
    </subcellularLocation>
</comment>
<evidence type="ECO:0000256" key="15">
    <source>
        <dbReference type="ARBA" id="ARBA00023033"/>
    </source>
</evidence>
<comment type="catalytic activity">
    <reaction evidence="28">
        <text>pregnenolone + reduced [NADPH--hemoprotein reductase] + O2 = 17alpha-hydroxypregnenolone + oxidized [NADPH--hemoprotein reductase] + H2O + H(+)</text>
        <dbReference type="Rhea" id="RHEA:50236"/>
        <dbReference type="Rhea" id="RHEA-COMP:11964"/>
        <dbReference type="Rhea" id="RHEA-COMP:11965"/>
        <dbReference type="ChEBI" id="CHEBI:15377"/>
        <dbReference type="ChEBI" id="CHEBI:15378"/>
        <dbReference type="ChEBI" id="CHEBI:15379"/>
        <dbReference type="ChEBI" id="CHEBI:16581"/>
        <dbReference type="ChEBI" id="CHEBI:28750"/>
        <dbReference type="ChEBI" id="CHEBI:57618"/>
        <dbReference type="ChEBI" id="CHEBI:58210"/>
        <dbReference type="EC" id="1.14.14.19"/>
    </reaction>
    <physiologicalReaction direction="left-to-right" evidence="28">
        <dbReference type="Rhea" id="RHEA:50237"/>
    </physiologicalReaction>
</comment>
<dbReference type="InParanoid" id="F6SQD6"/>
<dbReference type="Proteomes" id="UP000002280">
    <property type="component" value="Chromosome 1"/>
</dbReference>
<dbReference type="PROSITE" id="PS00086">
    <property type="entry name" value="CYTOCHROME_P450"/>
    <property type="match status" value="1"/>
</dbReference>
<dbReference type="InterPro" id="IPR036396">
    <property type="entry name" value="Cyt_P450_sf"/>
</dbReference>
<dbReference type="GO" id="GO:0020037">
    <property type="term" value="F:heme binding"/>
    <property type="evidence" value="ECO:0007669"/>
    <property type="project" value="InterPro"/>
</dbReference>
<dbReference type="InterPro" id="IPR002401">
    <property type="entry name" value="Cyt_P450_E_grp-I"/>
</dbReference>
<comment type="pathway">
    <text evidence="4">Hormone biosynthesis.</text>
</comment>
<dbReference type="GO" id="GO:0016829">
    <property type="term" value="F:lyase activity"/>
    <property type="evidence" value="ECO:0007669"/>
    <property type="project" value="UniProtKB-KW"/>
</dbReference>
<evidence type="ECO:0000256" key="31">
    <source>
        <dbReference type="RuleBase" id="RU000461"/>
    </source>
</evidence>
<comment type="catalytic activity">
    <reaction evidence="26">
        <text>progesterone + reduced [NADPH--hemoprotein reductase] + O2 = 17alpha-hydroxyprogesterone + oxidized [NADPH--hemoprotein reductase] + H2O + H(+)</text>
        <dbReference type="Rhea" id="RHEA:46308"/>
        <dbReference type="Rhea" id="RHEA-COMP:11964"/>
        <dbReference type="Rhea" id="RHEA-COMP:11965"/>
        <dbReference type="ChEBI" id="CHEBI:15377"/>
        <dbReference type="ChEBI" id="CHEBI:15378"/>
        <dbReference type="ChEBI" id="CHEBI:15379"/>
        <dbReference type="ChEBI" id="CHEBI:17026"/>
        <dbReference type="ChEBI" id="CHEBI:17252"/>
        <dbReference type="ChEBI" id="CHEBI:57618"/>
        <dbReference type="ChEBI" id="CHEBI:58210"/>
        <dbReference type="EC" id="1.14.14.19"/>
    </reaction>
    <physiologicalReaction direction="left-to-right" evidence="26">
        <dbReference type="Rhea" id="RHEA:46309"/>
    </physiologicalReaction>
</comment>
<dbReference type="Bgee" id="ENSMODG00000011205">
    <property type="expression patterns" value="Expressed in ovary and 18 other cell types or tissues"/>
</dbReference>
<dbReference type="PRINTS" id="PR00385">
    <property type="entry name" value="P450"/>
</dbReference>
<keyword evidence="15 31" id="KW-0503">Monooxygenase</keyword>
<evidence type="ECO:0000256" key="23">
    <source>
        <dbReference type="ARBA" id="ARBA00032167"/>
    </source>
</evidence>
<keyword evidence="10 30" id="KW-0479">Metal-binding</keyword>
<evidence type="ECO:0000256" key="3">
    <source>
        <dbReference type="ARBA" id="ARBA00004586"/>
    </source>
</evidence>
<dbReference type="GO" id="GO:0004508">
    <property type="term" value="F:steroid 17-alpha-monooxygenase activity"/>
    <property type="evidence" value="ECO:0000318"/>
    <property type="project" value="GO_Central"/>
</dbReference>
<dbReference type="Ensembl" id="ENSMODT00000014279.4">
    <property type="protein sequence ID" value="ENSMODP00000014021.3"/>
    <property type="gene ID" value="ENSMODG00000011205.4"/>
</dbReference>
<evidence type="ECO:0000256" key="14">
    <source>
        <dbReference type="ARBA" id="ARBA00023004"/>
    </source>
</evidence>
<dbReference type="GO" id="GO:0005506">
    <property type="term" value="F:iron ion binding"/>
    <property type="evidence" value="ECO:0007669"/>
    <property type="project" value="InterPro"/>
</dbReference>
<comment type="catalytic activity">
    <reaction evidence="29">
        <text>17alpha-hydroxypregnenolone + reduced [NADPH--hemoprotein reductase] + O2 = 3beta-hydroxyandrost-5-en-17-one + acetate + oxidized [NADPH--hemoprotein reductase] + H2O + 2 H(+)</text>
        <dbReference type="Rhea" id="RHEA:50244"/>
        <dbReference type="Rhea" id="RHEA-COMP:11964"/>
        <dbReference type="Rhea" id="RHEA-COMP:11965"/>
        <dbReference type="ChEBI" id="CHEBI:15377"/>
        <dbReference type="ChEBI" id="CHEBI:15378"/>
        <dbReference type="ChEBI" id="CHEBI:15379"/>
        <dbReference type="ChEBI" id="CHEBI:28689"/>
        <dbReference type="ChEBI" id="CHEBI:28750"/>
        <dbReference type="ChEBI" id="CHEBI:30089"/>
        <dbReference type="ChEBI" id="CHEBI:57618"/>
        <dbReference type="ChEBI" id="CHEBI:58210"/>
        <dbReference type="EC" id="1.14.14.32"/>
    </reaction>
    <physiologicalReaction direction="left-to-right" evidence="29">
        <dbReference type="Rhea" id="RHEA:50245"/>
    </physiologicalReaction>
</comment>
<keyword evidence="19" id="KW-0755">Steroidogenesis</keyword>
<evidence type="ECO:0000256" key="13">
    <source>
        <dbReference type="ARBA" id="ARBA00023002"/>
    </source>
</evidence>
<name>F6SQD6_MONDO</name>
<accession>F6SQD6</accession>
<evidence type="ECO:0000256" key="12">
    <source>
        <dbReference type="ARBA" id="ARBA00022848"/>
    </source>
</evidence>
<evidence type="ECO:0000256" key="8">
    <source>
        <dbReference type="ARBA" id="ARBA00014119"/>
    </source>
</evidence>
<reference evidence="33" key="3">
    <citation type="submission" date="2025-09" db="UniProtKB">
        <authorList>
            <consortium name="Ensembl"/>
        </authorList>
    </citation>
    <scope>IDENTIFICATION</scope>
</reference>
<reference evidence="33" key="2">
    <citation type="submission" date="2025-08" db="UniProtKB">
        <authorList>
            <consortium name="Ensembl"/>
        </authorList>
    </citation>
    <scope>IDENTIFICATION</scope>
</reference>
<dbReference type="GO" id="GO:0042446">
    <property type="term" value="P:hormone biosynthetic process"/>
    <property type="evidence" value="ECO:0000318"/>
    <property type="project" value="GO_Central"/>
</dbReference>
<evidence type="ECO:0000256" key="27">
    <source>
        <dbReference type="ARBA" id="ARBA00048534"/>
    </source>
</evidence>
<keyword evidence="32" id="KW-0732">Signal</keyword>
<evidence type="ECO:0000256" key="10">
    <source>
        <dbReference type="ARBA" id="ARBA00022723"/>
    </source>
</evidence>
<dbReference type="FunCoup" id="F6SQD6">
    <property type="interactions" value="235"/>
</dbReference>
<dbReference type="GeneTree" id="ENSGT00940000155588"/>
<evidence type="ECO:0000256" key="17">
    <source>
        <dbReference type="ARBA" id="ARBA00023136"/>
    </source>
</evidence>
<evidence type="ECO:0000256" key="6">
    <source>
        <dbReference type="ARBA" id="ARBA00012354"/>
    </source>
</evidence>
<proteinExistence type="inferred from homology"/>
<evidence type="ECO:0000256" key="5">
    <source>
        <dbReference type="ARBA" id="ARBA00010617"/>
    </source>
</evidence>
<comment type="catalytic activity">
    <reaction evidence="27">
        <text>a C21-steroid + reduced [NADPH--hemoprotein reductase] + O2 = a 17alpha-hydroxy-C21-steroid + oxidized [NADPH--hemoprotein reductase] + H2O + H(+)</text>
        <dbReference type="Rhea" id="RHEA:65760"/>
        <dbReference type="Rhea" id="RHEA-COMP:11964"/>
        <dbReference type="Rhea" id="RHEA-COMP:11965"/>
        <dbReference type="ChEBI" id="CHEBI:15377"/>
        <dbReference type="ChEBI" id="CHEBI:15378"/>
        <dbReference type="ChEBI" id="CHEBI:15379"/>
        <dbReference type="ChEBI" id="CHEBI:57618"/>
        <dbReference type="ChEBI" id="CHEBI:58210"/>
        <dbReference type="ChEBI" id="CHEBI:61313"/>
        <dbReference type="ChEBI" id="CHEBI:138141"/>
        <dbReference type="EC" id="1.14.14.19"/>
    </reaction>
    <physiologicalReaction direction="left-to-right" evidence="27">
        <dbReference type="Rhea" id="RHEA:65761"/>
    </physiologicalReaction>
</comment>